<dbReference type="Proteomes" id="UP000734854">
    <property type="component" value="Unassembled WGS sequence"/>
</dbReference>
<keyword evidence="7" id="KW-0732">Signal</keyword>
<dbReference type="PANTHER" id="PTHR48009">
    <property type="entry name" value="LEUCINE-RICH REPEAT (LRR) FAMILY PROTEIN"/>
    <property type="match status" value="1"/>
</dbReference>
<evidence type="ECO:0000256" key="6">
    <source>
        <dbReference type="SAM" id="MobiDB-lite"/>
    </source>
</evidence>
<dbReference type="EMBL" id="JACMSC010000016">
    <property type="protein sequence ID" value="KAG6483614.1"/>
    <property type="molecule type" value="Genomic_DNA"/>
</dbReference>
<dbReference type="InterPro" id="IPR003591">
    <property type="entry name" value="Leu-rich_rpt_typical-subtyp"/>
</dbReference>
<dbReference type="SMART" id="SM00369">
    <property type="entry name" value="LRR_TYP"/>
    <property type="match status" value="3"/>
</dbReference>
<dbReference type="InterPro" id="IPR001611">
    <property type="entry name" value="Leu-rich_rpt"/>
</dbReference>
<evidence type="ECO:0000259" key="8">
    <source>
        <dbReference type="Pfam" id="PF08263"/>
    </source>
</evidence>
<evidence type="ECO:0000256" key="5">
    <source>
        <dbReference type="ARBA" id="ARBA00023136"/>
    </source>
</evidence>
<keyword evidence="5" id="KW-0472">Membrane</keyword>
<dbReference type="PANTHER" id="PTHR48009:SF10">
    <property type="entry name" value="OS11G0644100 PROTEIN"/>
    <property type="match status" value="1"/>
</dbReference>
<name>A0A8J5FAI0_ZINOF</name>
<keyword evidence="3" id="KW-0677">Repeat</keyword>
<comment type="caution">
    <text evidence="9">The sequence shown here is derived from an EMBL/GenBank/DDBJ whole genome shotgun (WGS) entry which is preliminary data.</text>
</comment>
<keyword evidence="4" id="KW-1133">Transmembrane helix</keyword>
<evidence type="ECO:0000256" key="1">
    <source>
        <dbReference type="ARBA" id="ARBA00022614"/>
    </source>
</evidence>
<gene>
    <name evidence="9" type="ORF">ZIOFF_060262</name>
</gene>
<accession>A0A8J5FAI0</accession>
<evidence type="ECO:0000256" key="3">
    <source>
        <dbReference type="ARBA" id="ARBA00022737"/>
    </source>
</evidence>
<dbReference type="OrthoDB" id="676979at2759"/>
<proteinExistence type="predicted"/>
<evidence type="ECO:0000256" key="2">
    <source>
        <dbReference type="ARBA" id="ARBA00022692"/>
    </source>
</evidence>
<dbReference type="Pfam" id="PF00560">
    <property type="entry name" value="LRR_1"/>
    <property type="match status" value="1"/>
</dbReference>
<keyword evidence="2" id="KW-0812">Transmembrane</keyword>
<feature type="signal peptide" evidence="7">
    <location>
        <begin position="1"/>
        <end position="23"/>
    </location>
</feature>
<evidence type="ECO:0000256" key="4">
    <source>
        <dbReference type="ARBA" id="ARBA00022989"/>
    </source>
</evidence>
<feature type="chain" id="PRO_5035240969" description="Leucine-rich repeat-containing N-terminal plant-type domain-containing protein" evidence="7">
    <location>
        <begin position="24"/>
        <end position="398"/>
    </location>
</feature>
<dbReference type="AlphaFoldDB" id="A0A8J5FAI0"/>
<keyword evidence="1" id="KW-0433">Leucine-rich repeat</keyword>
<evidence type="ECO:0000256" key="7">
    <source>
        <dbReference type="SAM" id="SignalP"/>
    </source>
</evidence>
<evidence type="ECO:0000313" key="9">
    <source>
        <dbReference type="EMBL" id="KAG6483614.1"/>
    </source>
</evidence>
<feature type="domain" description="Leucine-rich repeat-containing N-terminal plant-type" evidence="8">
    <location>
        <begin position="27"/>
        <end position="67"/>
    </location>
</feature>
<dbReference type="Pfam" id="PF08263">
    <property type="entry name" value="LRRNT_2"/>
    <property type="match status" value="1"/>
</dbReference>
<sequence>MQATDAKLQLLLLLLLQVFVVSATLHPADYLALQSLRASLSDLPGSAFFLAWDFTADPCSFPGVLCSADRVVAISLGDPRARSPGLTGRLPSSLFRLSALAELSLVPGLVAGPIPAALPPGLRFLALAGNLLSGRLQPSLTVLRRLRTLDLSANRLSGPLPASLLRLPELRTLILSGNRLSGSIPVGVSAPLLRLDLHANVLTGFLPFLPYSLMYLSLASNQLSGRVDRVLLRLSQLRFLDLSVNQFSGPLPGDLFAFAISTLQLQRNQFCGPVRPSGPLAVDGATIDLSYNRLTGAVPAELAPAGRLYLDFNRFTGRVPVVLVDRLVAGQMRLLYLQHNFLTGFDIGAAVPAGTSLCLEYNCVAPPPSSRSCARDAVPPRMRPPEQCAAIRKKKKSN</sequence>
<dbReference type="InterPro" id="IPR013210">
    <property type="entry name" value="LRR_N_plant-typ"/>
</dbReference>
<reference evidence="9 10" key="1">
    <citation type="submission" date="2020-08" db="EMBL/GenBank/DDBJ databases">
        <title>Plant Genome Project.</title>
        <authorList>
            <person name="Zhang R.-G."/>
        </authorList>
    </citation>
    <scope>NUCLEOTIDE SEQUENCE [LARGE SCALE GENOMIC DNA]</scope>
    <source>
        <tissue evidence="9">Rhizome</tissue>
    </source>
</reference>
<evidence type="ECO:0000313" key="10">
    <source>
        <dbReference type="Proteomes" id="UP000734854"/>
    </source>
</evidence>
<feature type="region of interest" description="Disordered" evidence="6">
    <location>
        <begin position="370"/>
        <end position="398"/>
    </location>
</feature>
<protein>
    <recommendedName>
        <fullName evidence="8">Leucine-rich repeat-containing N-terminal plant-type domain-containing protein</fullName>
    </recommendedName>
</protein>
<keyword evidence="10" id="KW-1185">Reference proteome</keyword>
<dbReference type="InterPro" id="IPR053213">
    <property type="entry name" value="RLP29"/>
</dbReference>
<dbReference type="Pfam" id="PF13855">
    <property type="entry name" value="LRR_8"/>
    <property type="match status" value="1"/>
</dbReference>
<organism evidence="9 10">
    <name type="scientific">Zingiber officinale</name>
    <name type="common">Ginger</name>
    <name type="synonym">Amomum zingiber</name>
    <dbReference type="NCBI Taxonomy" id="94328"/>
    <lineage>
        <taxon>Eukaryota</taxon>
        <taxon>Viridiplantae</taxon>
        <taxon>Streptophyta</taxon>
        <taxon>Embryophyta</taxon>
        <taxon>Tracheophyta</taxon>
        <taxon>Spermatophyta</taxon>
        <taxon>Magnoliopsida</taxon>
        <taxon>Liliopsida</taxon>
        <taxon>Zingiberales</taxon>
        <taxon>Zingiberaceae</taxon>
        <taxon>Zingiber</taxon>
    </lineage>
</organism>